<evidence type="ECO:0000313" key="2">
    <source>
        <dbReference type="Proteomes" id="UP000799539"/>
    </source>
</evidence>
<keyword evidence="2" id="KW-1185">Reference proteome</keyword>
<accession>A0A6A6FKU2</accession>
<dbReference type="EMBL" id="ML992669">
    <property type="protein sequence ID" value="KAF2214067.1"/>
    <property type="molecule type" value="Genomic_DNA"/>
</dbReference>
<dbReference type="Proteomes" id="UP000799539">
    <property type="component" value="Unassembled WGS sequence"/>
</dbReference>
<sequence length="430" mass="49489">MAEPTYEELKQQLQIADEKVEAAKHKAVAAVQETPIVQEHLRTILNVLRVGRLLRGMIETINIAACGSLLMAITDVPNDSLSFIVEATSNPAEQRAEIVPENSIELRKHFQVVLSVLRTRRIELCPLPSAGKPLFREITCPLPQSWQEWLTERKVPGSWEEAVKEQEHFNCVLDVLTKHEILLSLPKETILFMLKHDPDPSEAVYRQMKPKDDEVSGLRWMKTRTKEYLALLSQLPQKGASLAIELATECAASEMEHYARLTSKENFRTLDYFVLAVVCREFSQGPKLDVGTYYERMHEYMDTIRGEHFDRACSEMKYLIRDLQEESKQRYNPQLEQRRFEAEELLREADPEAAMGKLWFPMTLRYLYGMRRKQVASFLVPRIAGHVLPMELQDEISAVYYDADFILRAPAIAQKNGPVIRESENELEAA</sequence>
<name>A0A6A6FKU2_9PEZI</name>
<organism evidence="1 2">
    <name type="scientific">Cercospora zeae-maydis SCOH1-5</name>
    <dbReference type="NCBI Taxonomy" id="717836"/>
    <lineage>
        <taxon>Eukaryota</taxon>
        <taxon>Fungi</taxon>
        <taxon>Dikarya</taxon>
        <taxon>Ascomycota</taxon>
        <taxon>Pezizomycotina</taxon>
        <taxon>Dothideomycetes</taxon>
        <taxon>Dothideomycetidae</taxon>
        <taxon>Mycosphaerellales</taxon>
        <taxon>Mycosphaerellaceae</taxon>
        <taxon>Cercospora</taxon>
    </lineage>
</organism>
<evidence type="ECO:0000313" key="1">
    <source>
        <dbReference type="EMBL" id="KAF2214067.1"/>
    </source>
</evidence>
<reference evidence="1" key="1">
    <citation type="journal article" date="2020" name="Stud. Mycol.">
        <title>101 Dothideomycetes genomes: a test case for predicting lifestyles and emergence of pathogens.</title>
        <authorList>
            <person name="Haridas S."/>
            <person name="Albert R."/>
            <person name="Binder M."/>
            <person name="Bloem J."/>
            <person name="Labutti K."/>
            <person name="Salamov A."/>
            <person name="Andreopoulos B."/>
            <person name="Baker S."/>
            <person name="Barry K."/>
            <person name="Bills G."/>
            <person name="Bluhm B."/>
            <person name="Cannon C."/>
            <person name="Castanera R."/>
            <person name="Culley D."/>
            <person name="Daum C."/>
            <person name="Ezra D."/>
            <person name="Gonzalez J."/>
            <person name="Henrissat B."/>
            <person name="Kuo A."/>
            <person name="Liang C."/>
            <person name="Lipzen A."/>
            <person name="Lutzoni F."/>
            <person name="Magnuson J."/>
            <person name="Mondo S."/>
            <person name="Nolan M."/>
            <person name="Ohm R."/>
            <person name="Pangilinan J."/>
            <person name="Park H.-J."/>
            <person name="Ramirez L."/>
            <person name="Alfaro M."/>
            <person name="Sun H."/>
            <person name="Tritt A."/>
            <person name="Yoshinaga Y."/>
            <person name="Zwiers L.-H."/>
            <person name="Turgeon B."/>
            <person name="Goodwin S."/>
            <person name="Spatafora J."/>
            <person name="Crous P."/>
            <person name="Grigoriev I."/>
        </authorList>
    </citation>
    <scope>NUCLEOTIDE SEQUENCE</scope>
    <source>
        <strain evidence="1">SCOH1-5</strain>
    </source>
</reference>
<proteinExistence type="predicted"/>
<dbReference type="AlphaFoldDB" id="A0A6A6FKU2"/>
<protein>
    <submittedName>
        <fullName evidence="1">Uncharacterized protein</fullName>
    </submittedName>
</protein>
<gene>
    <name evidence="1" type="ORF">CERZMDRAFT_83457</name>
</gene>
<dbReference type="OrthoDB" id="10551054at2759"/>